<proteinExistence type="predicted"/>
<gene>
    <name evidence="2" type="ORF">ATEG_02637</name>
</gene>
<evidence type="ECO:0000313" key="3">
    <source>
        <dbReference type="Proteomes" id="UP000007963"/>
    </source>
</evidence>
<dbReference type="OMA" id="DFVCVPY"/>
<dbReference type="STRING" id="341663.Q0CUJ7"/>
<sequence length="302" mass="33601">MNKYELWLSEEEEEEEGQGLTDPISFTMALTYQGPPGGERQRPHVSVFRGGMSRRKPAFTVSCNAKAMIHGELGGPSSKKATLLVYELKFQSYRGARLREADISFEFKPQPGATGRVSVAKVRPDGVHKMEKTEQTEAKDIHAGINAGFMQMVGVDVGGGHSMEKVAKCHTVITGDRPQDDWGDYYEARFSLRENQSQKDGIPSKLTVCVLLERDDDQDFLCVPVVSVKPNFLTTVATLFSTRDPDDPVYFSVDEPPFNHLDGQVKIDRDNLGATDLDDLWDCTLYNDYQGAIKPSKLNQSG</sequence>
<dbReference type="GeneID" id="4317114"/>
<accession>Q0CUJ7</accession>
<feature type="compositionally biased region" description="Acidic residues" evidence="1">
    <location>
        <begin position="8"/>
        <end position="17"/>
    </location>
</feature>
<dbReference type="RefSeq" id="XP_001211815.1">
    <property type="nucleotide sequence ID" value="XM_001211815.1"/>
</dbReference>
<name>Q0CUJ7_ASPTN</name>
<protein>
    <submittedName>
        <fullName evidence="2">Uncharacterized protein</fullName>
    </submittedName>
</protein>
<organism evidence="2 3">
    <name type="scientific">Aspergillus terreus (strain NIH 2624 / FGSC A1156)</name>
    <dbReference type="NCBI Taxonomy" id="341663"/>
    <lineage>
        <taxon>Eukaryota</taxon>
        <taxon>Fungi</taxon>
        <taxon>Dikarya</taxon>
        <taxon>Ascomycota</taxon>
        <taxon>Pezizomycotina</taxon>
        <taxon>Eurotiomycetes</taxon>
        <taxon>Eurotiomycetidae</taxon>
        <taxon>Eurotiales</taxon>
        <taxon>Aspergillaceae</taxon>
        <taxon>Aspergillus</taxon>
        <taxon>Aspergillus subgen. Circumdati</taxon>
    </lineage>
</organism>
<dbReference type="eggNOG" id="ENOG502SKYM">
    <property type="taxonomic scope" value="Eukaryota"/>
</dbReference>
<dbReference type="HOGENOM" id="CLU_072358_1_0_1"/>
<dbReference type="EMBL" id="CH476596">
    <property type="protein sequence ID" value="EAU37599.1"/>
    <property type="molecule type" value="Genomic_DNA"/>
</dbReference>
<dbReference type="VEuPathDB" id="FungiDB:ATEG_02637"/>
<dbReference type="Proteomes" id="UP000007963">
    <property type="component" value="Unassembled WGS sequence"/>
</dbReference>
<feature type="region of interest" description="Disordered" evidence="1">
    <location>
        <begin position="1"/>
        <end position="20"/>
    </location>
</feature>
<dbReference type="OrthoDB" id="5030973at2759"/>
<dbReference type="AlphaFoldDB" id="Q0CUJ7"/>
<evidence type="ECO:0000256" key="1">
    <source>
        <dbReference type="SAM" id="MobiDB-lite"/>
    </source>
</evidence>
<evidence type="ECO:0000313" key="2">
    <source>
        <dbReference type="EMBL" id="EAU37599.1"/>
    </source>
</evidence>
<reference evidence="3" key="1">
    <citation type="submission" date="2005-09" db="EMBL/GenBank/DDBJ databases">
        <title>Annotation of the Aspergillus terreus NIH2624 genome.</title>
        <authorList>
            <person name="Birren B.W."/>
            <person name="Lander E.S."/>
            <person name="Galagan J.E."/>
            <person name="Nusbaum C."/>
            <person name="Devon K."/>
            <person name="Henn M."/>
            <person name="Ma L.-J."/>
            <person name="Jaffe D.B."/>
            <person name="Butler J."/>
            <person name="Alvarez P."/>
            <person name="Gnerre S."/>
            <person name="Grabherr M."/>
            <person name="Kleber M."/>
            <person name="Mauceli E.W."/>
            <person name="Brockman W."/>
            <person name="Rounsley S."/>
            <person name="Young S.K."/>
            <person name="LaButti K."/>
            <person name="Pushparaj V."/>
            <person name="DeCaprio D."/>
            <person name="Crawford M."/>
            <person name="Koehrsen M."/>
            <person name="Engels R."/>
            <person name="Montgomery P."/>
            <person name="Pearson M."/>
            <person name="Howarth C."/>
            <person name="Larson L."/>
            <person name="Luoma S."/>
            <person name="White J."/>
            <person name="Alvarado L."/>
            <person name="Kodira C.D."/>
            <person name="Zeng Q."/>
            <person name="Oleary S."/>
            <person name="Yandava C."/>
            <person name="Denning D.W."/>
            <person name="Nierman W.C."/>
            <person name="Milne T."/>
            <person name="Madden K."/>
        </authorList>
    </citation>
    <scope>NUCLEOTIDE SEQUENCE [LARGE SCALE GENOMIC DNA]</scope>
    <source>
        <strain evidence="3">NIH 2624 / FGSC A1156</strain>
    </source>
</reference>